<dbReference type="GO" id="GO:0005524">
    <property type="term" value="F:ATP binding"/>
    <property type="evidence" value="ECO:0007669"/>
    <property type="project" value="UniProtKB-KW"/>
</dbReference>
<dbReference type="InterPro" id="IPR036890">
    <property type="entry name" value="HATPase_C_sf"/>
</dbReference>
<feature type="transmembrane region" description="Helical" evidence="10">
    <location>
        <begin position="351"/>
        <end position="370"/>
    </location>
</feature>
<dbReference type="CDD" id="cd00082">
    <property type="entry name" value="HisKA"/>
    <property type="match status" value="1"/>
</dbReference>
<dbReference type="Pfam" id="PF02518">
    <property type="entry name" value="HATPase_c"/>
    <property type="match status" value="1"/>
</dbReference>
<feature type="transmembrane region" description="Helical" evidence="10">
    <location>
        <begin position="294"/>
        <end position="315"/>
    </location>
</feature>
<gene>
    <name evidence="12" type="ORF">ACFOY7_00075</name>
</gene>
<evidence type="ECO:0000256" key="10">
    <source>
        <dbReference type="SAM" id="Phobius"/>
    </source>
</evidence>
<keyword evidence="5" id="KW-0547">Nucleotide-binding</keyword>
<dbReference type="InterPro" id="IPR004358">
    <property type="entry name" value="Sig_transdc_His_kin-like_C"/>
</dbReference>
<dbReference type="RefSeq" id="WP_390248134.1">
    <property type="nucleotide sequence ID" value="NZ_JBHSDT010000001.1"/>
</dbReference>
<feature type="coiled-coil region" evidence="9">
    <location>
        <begin position="400"/>
        <end position="438"/>
    </location>
</feature>
<evidence type="ECO:0000256" key="6">
    <source>
        <dbReference type="ARBA" id="ARBA00022777"/>
    </source>
</evidence>
<feature type="transmembrane region" description="Helical" evidence="10">
    <location>
        <begin position="5"/>
        <end position="22"/>
    </location>
</feature>
<dbReference type="Gene3D" id="3.30.565.10">
    <property type="entry name" value="Histidine kinase-like ATPase, C-terminal domain"/>
    <property type="match status" value="1"/>
</dbReference>
<keyword evidence="4" id="KW-0808">Transferase</keyword>
<evidence type="ECO:0000256" key="7">
    <source>
        <dbReference type="ARBA" id="ARBA00022840"/>
    </source>
</evidence>
<dbReference type="SUPFAM" id="SSF49785">
    <property type="entry name" value="Galactose-binding domain-like"/>
    <property type="match status" value="1"/>
</dbReference>
<dbReference type="Pfam" id="PF07695">
    <property type="entry name" value="7TMR-DISM_7TM"/>
    <property type="match status" value="1"/>
</dbReference>
<feature type="transmembrane region" description="Helical" evidence="10">
    <location>
        <begin position="228"/>
        <end position="245"/>
    </location>
</feature>
<keyword evidence="7 12" id="KW-0067">ATP-binding</keyword>
<comment type="caution">
    <text evidence="12">The sequence shown here is derived from an EMBL/GenBank/DDBJ whole genome shotgun (WGS) entry which is preliminary data.</text>
</comment>
<dbReference type="InterPro" id="IPR011623">
    <property type="entry name" value="7TMR_DISM_rcpt_extracell_dom1"/>
</dbReference>
<evidence type="ECO:0000256" key="9">
    <source>
        <dbReference type="SAM" id="Coils"/>
    </source>
</evidence>
<dbReference type="SUPFAM" id="SSF47384">
    <property type="entry name" value="Homodimeric domain of signal transducing histidine kinase"/>
    <property type="match status" value="1"/>
</dbReference>
<protein>
    <recommendedName>
        <fullName evidence="2">histidine kinase</fullName>
        <ecNumber evidence="2">2.7.13.3</ecNumber>
    </recommendedName>
</protein>
<feature type="domain" description="Histidine kinase" evidence="11">
    <location>
        <begin position="452"/>
        <end position="665"/>
    </location>
</feature>
<organism evidence="12 13">
    <name type="scientific">Gracilibacillus xinjiangensis</name>
    <dbReference type="NCBI Taxonomy" id="1193282"/>
    <lineage>
        <taxon>Bacteria</taxon>
        <taxon>Bacillati</taxon>
        <taxon>Bacillota</taxon>
        <taxon>Bacilli</taxon>
        <taxon>Bacillales</taxon>
        <taxon>Bacillaceae</taxon>
        <taxon>Gracilibacillus</taxon>
    </lineage>
</organism>
<keyword evidence="6" id="KW-0418">Kinase</keyword>
<evidence type="ECO:0000313" key="13">
    <source>
        <dbReference type="Proteomes" id="UP001595882"/>
    </source>
</evidence>
<evidence type="ECO:0000256" key="4">
    <source>
        <dbReference type="ARBA" id="ARBA00022679"/>
    </source>
</evidence>
<evidence type="ECO:0000313" key="12">
    <source>
        <dbReference type="EMBL" id="MFC4401492.1"/>
    </source>
</evidence>
<evidence type="ECO:0000259" key="11">
    <source>
        <dbReference type="PROSITE" id="PS50109"/>
    </source>
</evidence>
<accession>A0ABV8WQJ8</accession>
<evidence type="ECO:0000256" key="3">
    <source>
        <dbReference type="ARBA" id="ARBA00022553"/>
    </source>
</evidence>
<keyword evidence="13" id="KW-1185">Reference proteome</keyword>
<reference evidence="13" key="1">
    <citation type="journal article" date="2019" name="Int. J. Syst. Evol. Microbiol.">
        <title>The Global Catalogue of Microorganisms (GCM) 10K type strain sequencing project: providing services to taxonomists for standard genome sequencing and annotation.</title>
        <authorList>
            <consortium name="The Broad Institute Genomics Platform"/>
            <consortium name="The Broad Institute Genome Sequencing Center for Infectious Disease"/>
            <person name="Wu L."/>
            <person name="Ma J."/>
        </authorList>
    </citation>
    <scope>NUCLEOTIDE SEQUENCE [LARGE SCALE GENOMIC DNA]</scope>
    <source>
        <strain evidence="13">CCUG 37865</strain>
    </source>
</reference>
<keyword evidence="10" id="KW-0472">Membrane</keyword>
<dbReference type="EMBL" id="JBHSDT010000001">
    <property type="protein sequence ID" value="MFC4401492.1"/>
    <property type="molecule type" value="Genomic_DNA"/>
</dbReference>
<keyword evidence="10" id="KW-0812">Transmembrane</keyword>
<dbReference type="PROSITE" id="PS50109">
    <property type="entry name" value="HIS_KIN"/>
    <property type="match status" value="1"/>
</dbReference>
<evidence type="ECO:0000256" key="8">
    <source>
        <dbReference type="ARBA" id="ARBA00023012"/>
    </source>
</evidence>
<dbReference type="InterPro" id="IPR003661">
    <property type="entry name" value="HisK_dim/P_dom"/>
</dbReference>
<sequence>MRRKYVLLLIFITCVTLIWFLQDKHNVIKPVIKDGYVQITPFEQQSTIYQLSGEWEFYPNQWLNSSDFPIDEPTYIETPYSWEDHSIIKQHGIGTYRLQYDISEEEIGKTHSFYFQYIGSAYKAYLNGELVAEVGELGLSAKEEVPFLRDEIIFYEADQVNNELVIQVSNYSFREGGIIEDVYYGDHLNVISFMFKDIIEQLLLIGGFLFISIYFYFKFMINRNDKTFLYICLISFMAMIRTFLLTENMFQVLFPSVTWTLMIKIEYTSLLFGMILLIQFMYDLYRQEINQKIYYFTFIVLTGFLVFILLTPTYISTNFLLLHVTIILFTLLYFVLFTGIKAIINNREGSIINIIGILLMIIAAIVETIFQKEFVNFPMTLTYSILLFLILQGVIISKRYDRLSERNLELANSLSELNNTLEQKVNKRTIELERKNKELIQLHQSRSDMMENIAHDLGSPMNAFEKQLILIKQGYIKPSEPLLDTLIQKTRSIKRLANDLFELSQLQLKKWSIHRETVQINKFINDLENLFGYELSQLGLNLQTTCNIPENYLIQVDKERIIQVIRNFVDNAIKHGEEKDTIRIDASIYKEKYLFIEVEDFGKGIEQAELPYIFDRLYRTQKSSNTGSGLGLTIAKEIIEQHDGEIGVVSEIGIGTKFYFMLPIE</sequence>
<keyword evidence="10" id="KW-1133">Transmembrane helix</keyword>
<keyword evidence="8" id="KW-0902">Two-component regulatory system</keyword>
<dbReference type="InterPro" id="IPR050736">
    <property type="entry name" value="Sensor_HK_Regulatory"/>
</dbReference>
<dbReference type="PANTHER" id="PTHR43711:SF26">
    <property type="entry name" value="SENSOR HISTIDINE KINASE RCSC"/>
    <property type="match status" value="1"/>
</dbReference>
<dbReference type="SUPFAM" id="SSF55874">
    <property type="entry name" value="ATPase domain of HSP90 chaperone/DNA topoisomerase II/histidine kinase"/>
    <property type="match status" value="1"/>
</dbReference>
<feature type="transmembrane region" description="Helical" evidence="10">
    <location>
        <begin position="321"/>
        <end position="344"/>
    </location>
</feature>
<feature type="transmembrane region" description="Helical" evidence="10">
    <location>
        <begin position="265"/>
        <end position="282"/>
    </location>
</feature>
<dbReference type="Gene3D" id="2.60.120.260">
    <property type="entry name" value="Galactose-binding domain-like"/>
    <property type="match status" value="1"/>
</dbReference>
<dbReference type="InterPro" id="IPR003594">
    <property type="entry name" value="HATPase_dom"/>
</dbReference>
<dbReference type="InterPro" id="IPR005467">
    <property type="entry name" value="His_kinase_dom"/>
</dbReference>
<dbReference type="PRINTS" id="PR00344">
    <property type="entry name" value="BCTRLSENSOR"/>
</dbReference>
<feature type="transmembrane region" description="Helical" evidence="10">
    <location>
        <begin position="376"/>
        <end position="396"/>
    </location>
</feature>
<dbReference type="Gene3D" id="1.10.287.130">
    <property type="match status" value="1"/>
</dbReference>
<keyword evidence="9" id="KW-0175">Coiled coil</keyword>
<dbReference type="InterPro" id="IPR036097">
    <property type="entry name" value="HisK_dim/P_sf"/>
</dbReference>
<evidence type="ECO:0000256" key="5">
    <source>
        <dbReference type="ARBA" id="ARBA00022741"/>
    </source>
</evidence>
<keyword evidence="3" id="KW-0597">Phosphoprotein</keyword>
<dbReference type="InterPro" id="IPR008979">
    <property type="entry name" value="Galactose-bd-like_sf"/>
</dbReference>
<dbReference type="SMART" id="SM00387">
    <property type="entry name" value="HATPase_c"/>
    <property type="match status" value="1"/>
</dbReference>
<evidence type="ECO:0000256" key="1">
    <source>
        <dbReference type="ARBA" id="ARBA00000085"/>
    </source>
</evidence>
<proteinExistence type="predicted"/>
<name>A0ABV8WQJ8_9BACI</name>
<comment type="catalytic activity">
    <reaction evidence="1">
        <text>ATP + protein L-histidine = ADP + protein N-phospho-L-histidine.</text>
        <dbReference type="EC" id="2.7.13.3"/>
    </reaction>
</comment>
<evidence type="ECO:0000256" key="2">
    <source>
        <dbReference type="ARBA" id="ARBA00012438"/>
    </source>
</evidence>
<dbReference type="EC" id="2.7.13.3" evidence="2"/>
<dbReference type="Proteomes" id="UP001595882">
    <property type="component" value="Unassembled WGS sequence"/>
</dbReference>
<dbReference type="PANTHER" id="PTHR43711">
    <property type="entry name" value="TWO-COMPONENT HISTIDINE KINASE"/>
    <property type="match status" value="1"/>
</dbReference>
<feature type="transmembrane region" description="Helical" evidence="10">
    <location>
        <begin position="198"/>
        <end position="216"/>
    </location>
</feature>